<comment type="similarity">
    <text evidence="1">Belongs to the peptidase C1 family.</text>
</comment>
<protein>
    <submittedName>
        <fullName evidence="10">Uncharacterized protein</fullName>
    </submittedName>
</protein>
<feature type="domain" description="Peptidase C1A papain C-terminal" evidence="8">
    <location>
        <begin position="226"/>
        <end position="435"/>
    </location>
</feature>
<dbReference type="InterPro" id="IPR000668">
    <property type="entry name" value="Peptidase_C1A_C"/>
</dbReference>
<feature type="domain" description="Cathepsin propeptide inhibitor" evidence="9">
    <location>
        <begin position="44"/>
        <end position="101"/>
    </location>
</feature>
<keyword evidence="5" id="KW-0865">Zymogen</keyword>
<evidence type="ECO:0000256" key="7">
    <source>
        <dbReference type="SAM" id="MobiDB-lite"/>
    </source>
</evidence>
<evidence type="ECO:0000259" key="9">
    <source>
        <dbReference type="SMART" id="SM00848"/>
    </source>
</evidence>
<keyword evidence="3" id="KW-0378">Hydrolase</keyword>
<feature type="region of interest" description="Disordered" evidence="7">
    <location>
        <begin position="158"/>
        <end position="228"/>
    </location>
</feature>
<evidence type="ECO:0000256" key="4">
    <source>
        <dbReference type="ARBA" id="ARBA00022807"/>
    </source>
</evidence>
<evidence type="ECO:0000256" key="2">
    <source>
        <dbReference type="ARBA" id="ARBA00022670"/>
    </source>
</evidence>
<evidence type="ECO:0000259" key="8">
    <source>
        <dbReference type="SMART" id="SM00645"/>
    </source>
</evidence>
<evidence type="ECO:0000256" key="5">
    <source>
        <dbReference type="ARBA" id="ARBA00023145"/>
    </source>
</evidence>
<feature type="compositionally biased region" description="Polar residues" evidence="7">
    <location>
        <begin position="158"/>
        <end position="179"/>
    </location>
</feature>
<keyword evidence="4" id="KW-0788">Thiol protease</keyword>
<evidence type="ECO:0000313" key="10">
    <source>
        <dbReference type="EMBL" id="CAH0383444.1"/>
    </source>
</evidence>
<reference evidence="10" key="1">
    <citation type="submission" date="2021-12" db="EMBL/GenBank/DDBJ databases">
        <authorList>
            <person name="King R."/>
        </authorList>
    </citation>
    <scope>NUCLEOTIDE SEQUENCE</scope>
</reference>
<dbReference type="PANTHER" id="PTHR12411">
    <property type="entry name" value="CYSTEINE PROTEASE FAMILY C1-RELATED"/>
    <property type="match status" value="1"/>
</dbReference>
<dbReference type="AlphaFoldDB" id="A0A9P0A3L3"/>
<keyword evidence="6" id="KW-1015">Disulfide bond</keyword>
<evidence type="ECO:0000256" key="6">
    <source>
        <dbReference type="ARBA" id="ARBA00023157"/>
    </source>
</evidence>
<evidence type="ECO:0000256" key="1">
    <source>
        <dbReference type="ARBA" id="ARBA00008455"/>
    </source>
</evidence>
<accession>A0A9P0A3L3</accession>
<dbReference type="Proteomes" id="UP001152759">
    <property type="component" value="Chromosome 10"/>
</dbReference>
<proteinExistence type="inferred from homology"/>
<dbReference type="EMBL" id="OU963871">
    <property type="protein sequence ID" value="CAH0383444.1"/>
    <property type="molecule type" value="Genomic_DNA"/>
</dbReference>
<dbReference type="InterPro" id="IPR038765">
    <property type="entry name" value="Papain-like_cys_pep_sf"/>
</dbReference>
<dbReference type="GO" id="GO:0006508">
    <property type="term" value="P:proteolysis"/>
    <property type="evidence" value="ECO:0007669"/>
    <property type="project" value="UniProtKB-KW"/>
</dbReference>
<sequence>MGTISDTSLELCRGTIKRRKNLQALLNRPLDKAMISDQNPMTQFRWFRNKYGKTYATKTLETQRFETFKKNLIKIRILNTNRMDTASFGVTKFVDLSSEEFVKLVGGEIGRKVRRKVRRTKKPARRGARHPKPNQRPYPRSLNPRGISIPRFFSWSSNSKRTTGWRSSRASTNRPFTRSSDARQQSSTTRHSRTSANPSLQRFYMDPVGSRQPPRRPQFSGYDPRGSPIKDWRVPANLYPPVEQQWTDQYYCGSCWSFACAAAAEILYARQERSITMLSKQDLIDCVGENDGCEGGSIHEGLEWMSSFGVSLAHDYPFTAVTSPCQYLETYLRIGSYRRLGTDNDWPQTSVIERELETSPLTCGIPNFPLELQFYTGGVVAPECNGPLGHAVVIVGHYAEAWIIRNSWGVDWGIQGHFLLQKNSCGVGYDIHRIDGPLEEVFWSEPPSSSDSYISA</sequence>
<dbReference type="SMART" id="SM00645">
    <property type="entry name" value="Pept_C1"/>
    <property type="match status" value="1"/>
</dbReference>
<dbReference type="Pfam" id="PF08246">
    <property type="entry name" value="Inhibitor_I29"/>
    <property type="match status" value="1"/>
</dbReference>
<dbReference type="InterPro" id="IPR013128">
    <property type="entry name" value="Peptidase_C1A"/>
</dbReference>
<dbReference type="InterPro" id="IPR000169">
    <property type="entry name" value="Pept_cys_AS"/>
</dbReference>
<dbReference type="Gene3D" id="1.10.287.2250">
    <property type="match status" value="1"/>
</dbReference>
<dbReference type="SUPFAM" id="SSF54001">
    <property type="entry name" value="Cysteine proteinases"/>
    <property type="match status" value="1"/>
</dbReference>
<dbReference type="Gene3D" id="3.90.70.10">
    <property type="entry name" value="Cysteine proteinases"/>
    <property type="match status" value="1"/>
</dbReference>
<evidence type="ECO:0000256" key="3">
    <source>
        <dbReference type="ARBA" id="ARBA00022801"/>
    </source>
</evidence>
<dbReference type="CDD" id="cd02248">
    <property type="entry name" value="Peptidase_C1A"/>
    <property type="match status" value="1"/>
</dbReference>
<feature type="compositionally biased region" description="Basic residues" evidence="7">
    <location>
        <begin position="113"/>
        <end position="133"/>
    </location>
</feature>
<dbReference type="PROSITE" id="PS00139">
    <property type="entry name" value="THIOL_PROTEASE_CYS"/>
    <property type="match status" value="1"/>
</dbReference>
<name>A0A9P0A3L3_BEMTA</name>
<dbReference type="Pfam" id="PF00112">
    <property type="entry name" value="Peptidase_C1"/>
    <property type="match status" value="1"/>
</dbReference>
<keyword evidence="2" id="KW-0645">Protease</keyword>
<organism evidence="10 11">
    <name type="scientific">Bemisia tabaci</name>
    <name type="common">Sweetpotato whitefly</name>
    <name type="synonym">Aleurodes tabaci</name>
    <dbReference type="NCBI Taxonomy" id="7038"/>
    <lineage>
        <taxon>Eukaryota</taxon>
        <taxon>Metazoa</taxon>
        <taxon>Ecdysozoa</taxon>
        <taxon>Arthropoda</taxon>
        <taxon>Hexapoda</taxon>
        <taxon>Insecta</taxon>
        <taxon>Pterygota</taxon>
        <taxon>Neoptera</taxon>
        <taxon>Paraneoptera</taxon>
        <taxon>Hemiptera</taxon>
        <taxon>Sternorrhyncha</taxon>
        <taxon>Aleyrodoidea</taxon>
        <taxon>Aleyrodidae</taxon>
        <taxon>Aleyrodinae</taxon>
        <taxon>Bemisia</taxon>
    </lineage>
</organism>
<dbReference type="SMART" id="SM00848">
    <property type="entry name" value="Inhibitor_I29"/>
    <property type="match status" value="1"/>
</dbReference>
<feature type="region of interest" description="Disordered" evidence="7">
    <location>
        <begin position="113"/>
        <end position="145"/>
    </location>
</feature>
<dbReference type="InterPro" id="IPR039417">
    <property type="entry name" value="Peptidase_C1A_papain-like"/>
</dbReference>
<gene>
    <name evidence="10" type="ORF">BEMITA_LOCUS2895</name>
</gene>
<keyword evidence="11" id="KW-1185">Reference proteome</keyword>
<evidence type="ECO:0000313" key="11">
    <source>
        <dbReference type="Proteomes" id="UP001152759"/>
    </source>
</evidence>
<dbReference type="InterPro" id="IPR013201">
    <property type="entry name" value="Prot_inhib_I29"/>
</dbReference>
<dbReference type="GO" id="GO:0008234">
    <property type="term" value="F:cysteine-type peptidase activity"/>
    <property type="evidence" value="ECO:0007669"/>
    <property type="project" value="UniProtKB-KW"/>
</dbReference>